<dbReference type="InterPro" id="IPR029069">
    <property type="entry name" value="HotDog_dom_sf"/>
</dbReference>
<dbReference type="EMBL" id="FUWJ01000001">
    <property type="protein sequence ID" value="SJZ50957.1"/>
    <property type="molecule type" value="Genomic_DNA"/>
</dbReference>
<dbReference type="InterPro" id="IPR052342">
    <property type="entry name" value="MCH/BMMD"/>
</dbReference>
<accession>A0A1T4L8Y0</accession>
<organism evidence="1 2">
    <name type="scientific">Enhydrobacter aerosaccus</name>
    <dbReference type="NCBI Taxonomy" id="225324"/>
    <lineage>
        <taxon>Bacteria</taxon>
        <taxon>Pseudomonadati</taxon>
        <taxon>Pseudomonadota</taxon>
        <taxon>Alphaproteobacteria</taxon>
        <taxon>Hyphomicrobiales</taxon>
        <taxon>Enhydrobacter</taxon>
    </lineage>
</organism>
<dbReference type="Proteomes" id="UP000190092">
    <property type="component" value="Unassembled WGS sequence"/>
</dbReference>
<sequence length="159" mass="17945">MKVSALTGKDNYFEDFVVGDVMKHARGKTVEPLEQVWITNVTMNTAEGHFNEHLMKSSNWGQRLGFGGVTISMCIGLAAEDTAENALMELGMDKIRLKGPVHHGDTLYCYSEVLEKKDADQPDAGIVRFKHYGVNQHDKHVFEGERTVLIKRRSHWGDK</sequence>
<dbReference type="PANTHER" id="PTHR43664">
    <property type="entry name" value="MONOAMINE OXIDASE-RELATED"/>
    <property type="match status" value="1"/>
</dbReference>
<dbReference type="CDD" id="cd03451">
    <property type="entry name" value="FkbR2"/>
    <property type="match status" value="1"/>
</dbReference>
<dbReference type="PANTHER" id="PTHR43664:SF1">
    <property type="entry name" value="BETA-METHYLMALYL-COA DEHYDRATASE"/>
    <property type="match status" value="1"/>
</dbReference>
<dbReference type="SUPFAM" id="SSF54637">
    <property type="entry name" value="Thioesterase/thiol ester dehydrase-isomerase"/>
    <property type="match status" value="1"/>
</dbReference>
<dbReference type="InterPro" id="IPR048274">
    <property type="entry name" value="MC_hydratase"/>
</dbReference>
<protein>
    <submittedName>
        <fullName evidence="1">Acyl dehydratase</fullName>
    </submittedName>
</protein>
<proteinExistence type="predicted"/>
<evidence type="ECO:0000313" key="2">
    <source>
        <dbReference type="Proteomes" id="UP000190092"/>
    </source>
</evidence>
<dbReference type="STRING" id="225324.SAMN02745126_01413"/>
<gene>
    <name evidence="1" type="ORF">SAMN02745126_01413</name>
</gene>
<dbReference type="GO" id="GO:0016829">
    <property type="term" value="F:lyase activity"/>
    <property type="evidence" value="ECO:0007669"/>
    <property type="project" value="InterPro"/>
</dbReference>
<dbReference type="AlphaFoldDB" id="A0A1T4L8Y0"/>
<dbReference type="Pfam" id="PF19315">
    <property type="entry name" value="MC_hydratase"/>
    <property type="match status" value="1"/>
</dbReference>
<dbReference type="RefSeq" id="WP_085933045.1">
    <property type="nucleotide sequence ID" value="NZ_FUWJ01000001.1"/>
</dbReference>
<evidence type="ECO:0000313" key="1">
    <source>
        <dbReference type="EMBL" id="SJZ50957.1"/>
    </source>
</evidence>
<name>A0A1T4L8Y0_9HYPH</name>
<reference evidence="2" key="1">
    <citation type="submission" date="2017-02" db="EMBL/GenBank/DDBJ databases">
        <authorList>
            <person name="Varghese N."/>
            <person name="Submissions S."/>
        </authorList>
    </citation>
    <scope>NUCLEOTIDE SEQUENCE [LARGE SCALE GENOMIC DNA]</scope>
    <source>
        <strain evidence="2">ATCC 27094</strain>
    </source>
</reference>
<keyword evidence="2" id="KW-1185">Reference proteome</keyword>
<dbReference type="Gene3D" id="3.10.129.10">
    <property type="entry name" value="Hotdog Thioesterase"/>
    <property type="match status" value="1"/>
</dbReference>